<sequence length="137" mass="15709">MKMSNNGVQIISIPKIEERRGNLSVIENDTVPFDIKRVYYLYDVPTGSERGGHAHKDLQQFLVALSGSFDVVLNDGKEETIVTLNKPYEGLLIKSGIWRELRNFSSGSICLVVASEVYIEEDYIRDFDEFVEYVNRR</sequence>
<reference evidence="2 3" key="1">
    <citation type="submission" date="2017-05" db="EMBL/GenBank/DDBJ databases">
        <authorList>
            <person name="Varghese N."/>
            <person name="Submissions S."/>
        </authorList>
    </citation>
    <scope>NUCLEOTIDE SEQUENCE [LARGE SCALE GENOMIC DNA]</scope>
    <source>
        <strain evidence="2 3">DSM 29982</strain>
    </source>
</reference>
<dbReference type="CDD" id="cd20292">
    <property type="entry name" value="cupin_QdtA-like"/>
    <property type="match status" value="1"/>
</dbReference>
<name>A0A521AJR0_9FLAO</name>
<dbReference type="InterPro" id="IPR014710">
    <property type="entry name" value="RmlC-like_jellyroll"/>
</dbReference>
<evidence type="ECO:0000313" key="3">
    <source>
        <dbReference type="Proteomes" id="UP000319267"/>
    </source>
</evidence>
<dbReference type="Proteomes" id="UP000319267">
    <property type="component" value="Unassembled WGS sequence"/>
</dbReference>
<dbReference type="InterPro" id="IPR008894">
    <property type="entry name" value="QdtA_cupin_dom"/>
</dbReference>
<gene>
    <name evidence="2" type="ORF">SAMN06265220_101214</name>
</gene>
<dbReference type="InterPro" id="IPR011051">
    <property type="entry name" value="RmlC_Cupin_sf"/>
</dbReference>
<proteinExistence type="predicted"/>
<keyword evidence="3" id="KW-1185">Reference proteome</keyword>
<dbReference type="AlphaFoldDB" id="A0A521AJR0"/>
<dbReference type="SUPFAM" id="SSF51182">
    <property type="entry name" value="RmlC-like cupins"/>
    <property type="match status" value="1"/>
</dbReference>
<evidence type="ECO:0000259" key="1">
    <source>
        <dbReference type="Pfam" id="PF05523"/>
    </source>
</evidence>
<dbReference type="Gene3D" id="2.60.120.10">
    <property type="entry name" value="Jelly Rolls"/>
    <property type="match status" value="1"/>
</dbReference>
<dbReference type="Pfam" id="PF05523">
    <property type="entry name" value="FdtA"/>
    <property type="match status" value="1"/>
</dbReference>
<evidence type="ECO:0000313" key="2">
    <source>
        <dbReference type="EMBL" id="SMO35065.1"/>
    </source>
</evidence>
<organism evidence="2 3">
    <name type="scientific">Flavobacterium nitrogenifigens</name>
    <dbReference type="NCBI Taxonomy" id="1617283"/>
    <lineage>
        <taxon>Bacteria</taxon>
        <taxon>Pseudomonadati</taxon>
        <taxon>Bacteroidota</taxon>
        <taxon>Flavobacteriia</taxon>
        <taxon>Flavobacteriales</taxon>
        <taxon>Flavobacteriaceae</taxon>
        <taxon>Flavobacterium</taxon>
    </lineage>
</organism>
<accession>A0A521AJR0</accession>
<feature type="domain" description="Sugar 3,4-ketoisomerase QdtA cupin" evidence="1">
    <location>
        <begin position="7"/>
        <end position="134"/>
    </location>
</feature>
<protein>
    <submittedName>
        <fullName evidence="2">WxcM-like, C-terminal</fullName>
    </submittedName>
</protein>
<dbReference type="EMBL" id="FXTQ01000001">
    <property type="protein sequence ID" value="SMO35065.1"/>
    <property type="molecule type" value="Genomic_DNA"/>
</dbReference>